<keyword evidence="1" id="KW-0812">Transmembrane</keyword>
<gene>
    <name evidence="3" type="ORF">DB1_44860</name>
    <name evidence="4" type="ORF">HG1_51400</name>
    <name evidence="6" type="ORF">LaLC_36780</name>
    <name evidence="5" type="ORF">LamDB_53710</name>
    <name evidence="7" type="ORF">QuyetLC_18820</name>
    <name evidence="2" type="ORF">TuanDB_02400</name>
</gene>
<dbReference type="EMBL" id="BLEU01000008">
    <property type="protein sequence ID" value="GEU03005.1"/>
    <property type="molecule type" value="Genomic_DNA"/>
</dbReference>
<feature type="transmembrane region" description="Helical" evidence="1">
    <location>
        <begin position="5"/>
        <end position="25"/>
    </location>
</feature>
<evidence type="ECO:0000256" key="1">
    <source>
        <dbReference type="SAM" id="Phobius"/>
    </source>
</evidence>
<dbReference type="KEGG" id="banh:HYU01_02455"/>
<protein>
    <submittedName>
        <fullName evidence="5">Uncharacterized protein</fullName>
    </submittedName>
</protein>
<sequence length="62" mass="6896">MDKIYAFQIATTAGLLAMIVLNIITGQEVRSSSIVVAAVCCVGMLKFNPLFREMIDKYRKRG</sequence>
<dbReference type="EMBL" id="BLEW01000007">
    <property type="protein sequence ID" value="GEU21339.1"/>
    <property type="molecule type" value="Genomic_DNA"/>
</dbReference>
<name>A0A640N3E1_BACAN</name>
<proteinExistence type="predicted"/>
<reference evidence="5" key="1">
    <citation type="submission" date="2019-12" db="EMBL/GenBank/DDBJ databases">
        <title>Epidemiological and comparative genomic analysis of Bacillus anthracis isolated from northern Vietnam.</title>
        <authorList>
            <person name="Hoang T.T.H."/>
            <person name="Dang D.A."/>
            <person name="Pham M.H."/>
            <person name="Luong M.H."/>
            <person name="Tran N.D."/>
            <person name="Nguyen T.H."/>
            <person name="Nguyen T.T."/>
            <person name="Inoue S."/>
            <person name="Morikawa S."/>
            <person name="Okutani A."/>
        </authorList>
    </citation>
    <scope>NUCLEOTIDE SEQUENCE</scope>
    <source>
        <strain evidence="3">DB</strain>
        <strain evidence="4">HG</strain>
        <strain evidence="6">LaLC</strain>
        <strain evidence="5">LamDB</strain>
        <strain evidence="7">QuyetLC</strain>
        <strain evidence="2">TuanDB</strain>
    </source>
</reference>
<evidence type="ECO:0000313" key="2">
    <source>
        <dbReference type="EMBL" id="GET94466.1"/>
    </source>
</evidence>
<evidence type="ECO:0000313" key="6">
    <source>
        <dbReference type="EMBL" id="GEU21339.1"/>
    </source>
</evidence>
<dbReference type="EMBL" id="BLEV01000010">
    <property type="protein sequence ID" value="GEU09655.1"/>
    <property type="molecule type" value="Genomic_DNA"/>
</dbReference>
<dbReference type="EMBL" id="BLET01000004">
    <property type="protein sequence ID" value="GET94466.1"/>
    <property type="molecule type" value="Genomic_DNA"/>
</dbReference>
<reference evidence="5" key="2">
    <citation type="submission" date="2019-12" db="EMBL/GenBank/DDBJ databases">
        <authorList>
            <person name="Hoang T.H.H."/>
            <person name="Okutani A."/>
        </authorList>
    </citation>
    <scope>NUCLEOTIDE SEQUENCE</scope>
    <source>
        <strain evidence="3">DB</strain>
        <strain evidence="4">HG</strain>
        <strain evidence="6">LaLC</strain>
        <strain evidence="5">LamDB</strain>
        <strain evidence="7">QuyetLC</strain>
    </source>
</reference>
<keyword evidence="1" id="KW-1133">Transmembrane helix</keyword>
<feature type="transmembrane region" description="Helical" evidence="1">
    <location>
        <begin position="31"/>
        <end position="51"/>
    </location>
</feature>
<dbReference type="EMBL" id="BLEX01000012">
    <property type="protein sequence ID" value="GEU20656.1"/>
    <property type="molecule type" value="Genomic_DNA"/>
</dbReference>
<keyword evidence="1" id="KW-0472">Membrane</keyword>
<accession>A0A6L7HQ25</accession>
<evidence type="ECO:0000313" key="7">
    <source>
        <dbReference type="EMBL" id="GEU27515.1"/>
    </source>
</evidence>
<evidence type="ECO:0000313" key="4">
    <source>
        <dbReference type="EMBL" id="GEU09655.1"/>
    </source>
</evidence>
<evidence type="ECO:0000313" key="5">
    <source>
        <dbReference type="EMBL" id="GEU20656.1"/>
    </source>
</evidence>
<accession>A0A640N3E1</accession>
<comment type="caution">
    <text evidence="5">The sequence shown here is derived from an EMBL/GenBank/DDBJ whole genome shotgun (WGS) entry which is preliminary data.</text>
</comment>
<evidence type="ECO:0000313" key="3">
    <source>
        <dbReference type="EMBL" id="GEU03005.1"/>
    </source>
</evidence>
<dbReference type="AlphaFoldDB" id="A0A640N3E1"/>
<organism evidence="5">
    <name type="scientific">Bacillus anthracis</name>
    <name type="common">anthrax bacterium</name>
    <dbReference type="NCBI Taxonomy" id="1392"/>
    <lineage>
        <taxon>Bacteria</taxon>
        <taxon>Bacillati</taxon>
        <taxon>Bacillota</taxon>
        <taxon>Bacilli</taxon>
        <taxon>Bacillales</taxon>
        <taxon>Bacillaceae</taxon>
        <taxon>Bacillus</taxon>
        <taxon>Bacillus cereus group</taxon>
    </lineage>
</organism>
<dbReference type="EMBL" id="BLEY01000017">
    <property type="protein sequence ID" value="GEU27515.1"/>
    <property type="molecule type" value="Genomic_DNA"/>
</dbReference>
<dbReference type="RefSeq" id="WP_000358037.1">
    <property type="nucleotide sequence ID" value="NZ_AP014833.1"/>
</dbReference>
<dbReference type="GeneID" id="45020511"/>